<protein>
    <submittedName>
        <fullName evidence="1">Uncharacterized protein</fullName>
    </submittedName>
</protein>
<dbReference type="InterPro" id="IPR003835">
    <property type="entry name" value="Glyco_trans_19"/>
</dbReference>
<dbReference type="GO" id="GO:0008915">
    <property type="term" value="F:lipid-A-disaccharide synthase activity"/>
    <property type="evidence" value="ECO:0007669"/>
    <property type="project" value="InterPro"/>
</dbReference>
<dbReference type="OrthoDB" id="2007at2"/>
<dbReference type="HOGENOM" id="CLU_023761_0_0_0"/>
<dbReference type="SUPFAM" id="SSF53756">
    <property type="entry name" value="UDP-Glycosyltransferase/glycogen phosphorylase"/>
    <property type="match status" value="1"/>
</dbReference>
<keyword evidence="2" id="KW-1185">Reference proteome</keyword>
<dbReference type="PANTHER" id="PTHR30372">
    <property type="entry name" value="LIPID-A-DISACCHARIDE SYNTHASE"/>
    <property type="match status" value="1"/>
</dbReference>
<dbReference type="AlphaFoldDB" id="H0UKJ7"/>
<dbReference type="EMBL" id="CM001376">
    <property type="protein sequence ID" value="EHM13206.1"/>
    <property type="molecule type" value="Genomic_DNA"/>
</dbReference>
<dbReference type="eggNOG" id="COG0763">
    <property type="taxonomic scope" value="Bacteria"/>
</dbReference>
<sequence length="361" mass="39139">MRLAILSNGPGEVWGWARPVLSAARARGWNASIFLLPCPFASGREEAALQSLGVPVTRYGSALHAWFAFGENAGFDAVLQLGGDLMFGRRLAQANRAVLACYTYGMKKGLGHCDLVLAPREGLLSVSSAQIVGDLVLDSLKAGDGLWKRPSGARLILVPGSRPSIRSQALGLLKETCEKLRQVRPDLEVRTPLSPFASDNEWDNWHRAGLYPVEGTIASVAGGADFAITQPGTNTLELMYLRVPFLTVLPFSFLAKIPVAGLLGILAPQFLRSFYVKRAAVARKGKMAWPNRMTGREIVPELVGDLSSDDLSDALSSLLSDRDRLTSLRQKLEGLAQAVKPGAPDRICDLLEEKVTARHDR</sequence>
<reference evidence="1 2" key="1">
    <citation type="submission" date="2011-11" db="EMBL/GenBank/DDBJ databases">
        <title>The Noncontiguous Finished genome of Jonquetella anthropi DSM 22815.</title>
        <authorList>
            <consortium name="US DOE Joint Genome Institute (JGI-PGF)"/>
            <person name="Lucas S."/>
            <person name="Copeland A."/>
            <person name="Lapidus A."/>
            <person name="Glavina del Rio T."/>
            <person name="Dalin E."/>
            <person name="Tice H."/>
            <person name="Bruce D."/>
            <person name="Goodwin L."/>
            <person name="Pitluck S."/>
            <person name="Peters L."/>
            <person name="Mikhailova N."/>
            <person name="Held B."/>
            <person name="Kyrpides N."/>
            <person name="Mavromatis K."/>
            <person name="Ivanova N."/>
            <person name="Markowitz V."/>
            <person name="Cheng J.-F."/>
            <person name="Hugenholtz P."/>
            <person name="Woyke T."/>
            <person name="Wu D."/>
            <person name="Gronow S."/>
            <person name="Wellnitz S."/>
            <person name="Brambilla E."/>
            <person name="Klenk H.-P."/>
            <person name="Eisen J.A."/>
        </authorList>
    </citation>
    <scope>NUCLEOTIDE SEQUENCE [LARGE SCALE GENOMIC DNA]</scope>
    <source>
        <strain evidence="1 2">DSM 22815</strain>
    </source>
</reference>
<proteinExistence type="predicted"/>
<dbReference type="Proteomes" id="UP000003806">
    <property type="component" value="Chromosome"/>
</dbReference>
<dbReference type="GO" id="GO:0005543">
    <property type="term" value="F:phospholipid binding"/>
    <property type="evidence" value="ECO:0007669"/>
    <property type="project" value="TreeGrafter"/>
</dbReference>
<dbReference type="PANTHER" id="PTHR30372:SF5">
    <property type="entry name" value="LIPID-A-DISACCHARIDE SYNTHASE"/>
    <property type="match status" value="1"/>
</dbReference>
<dbReference type="GO" id="GO:0016020">
    <property type="term" value="C:membrane"/>
    <property type="evidence" value="ECO:0007669"/>
    <property type="project" value="GOC"/>
</dbReference>
<organism evidence="1 2">
    <name type="scientific">Jonquetella anthropi DSM 22815</name>
    <dbReference type="NCBI Taxonomy" id="885272"/>
    <lineage>
        <taxon>Bacteria</taxon>
        <taxon>Thermotogati</taxon>
        <taxon>Synergistota</taxon>
        <taxon>Synergistia</taxon>
        <taxon>Synergistales</taxon>
        <taxon>Dethiosulfovibrionaceae</taxon>
        <taxon>Jonquetella</taxon>
    </lineage>
</organism>
<gene>
    <name evidence="1" type="ORF">JonanDRAFT_0828</name>
</gene>
<accession>H0UKJ7</accession>
<name>H0UKJ7_9BACT</name>
<evidence type="ECO:0000313" key="1">
    <source>
        <dbReference type="EMBL" id="EHM13206.1"/>
    </source>
</evidence>
<evidence type="ECO:0000313" key="2">
    <source>
        <dbReference type="Proteomes" id="UP000003806"/>
    </source>
</evidence>
<dbReference type="RefSeq" id="WP_008521194.1">
    <property type="nucleotide sequence ID" value="NZ_CM001376.1"/>
</dbReference>
<dbReference type="GO" id="GO:0009245">
    <property type="term" value="P:lipid A biosynthetic process"/>
    <property type="evidence" value="ECO:0007669"/>
    <property type="project" value="InterPro"/>
</dbReference>
<dbReference type="STRING" id="885272.JonanDRAFT_0828"/>